<sequence>MNSSSLLTEFLNENQKRGLSIYALISRYLAWADHPYWTAVFDYEAAADEELTLRRGDLLEVLSKDSKVSGDEGWWTGKIQDKVGIFPSNYVTRRDTTLPPDGLLVGGESPLEIDFVELCLEEVIGAGGFGKVYRGVWRGEEVAVKAARQDPDEDISATAESVRQEARLFWMLRHPNIISLRGVCLKEPNLCLVMEYARGGALNRALAGKKVPPRVLVNWAVQIATGMDYLHNQTFVPVIHRDLKSSNILILEPVERDNLSGKTLKITDFGLAREWHRTTKMSAAGTYAWMAPEVIKLSLFSKSSDVWSFGVLLWELLTGEVPYREIDALAVAYGVAMNKLTLPVPSTCPEAFAQLLGECWSPNPHSRPSFGCILKRLLAIEQSSLFQMPLESFHSLQEDWRLEIQQMFDELRAKEKELRSWEEALARAAEEQREQEEVLRRREQELAEREIDIVERELNIIIHQMYQEKPRVKKRKGHFKKSRLLKLGRDGNCISLPSVTPSNGRNTWGRTATYKKEELAGTKKKVRTWGPSSTHQRERAGGEDRYALGQTHTHLPRHKRVLLPHTREQGDRAPTAADWLPLVCLELEQKERIHSGCESTGDRTTKSSNSNGATSEEGGHAWAGVGSGVGSQDCARRCGQRKKSDLLLLGCASILASVGLGDEQEAREEQRRKKEGLFQRTGRFRRSTSPPSRTLSLSLSHGRRHDSALPCLDPSPSVTLLSLSSLSDCNSTKSLLPCDPDEPPRTPPAPLRSRDTLEIPRLPDPASIYPVVPRRKAPPPPALPVGTDDQGCAALERPKTLEFAPRPRPTPARARPDPWKLSSLSRTISSSPGSSCDSPLGSGDSSVCAGAGAACQTLLDMDMEGQSQDSTVPLCGEQAPPTLSGQHFV</sequence>
<dbReference type="PROSITE" id="PS00108">
    <property type="entry name" value="PROTEIN_KINASE_ST"/>
    <property type="match status" value="1"/>
</dbReference>
<evidence type="ECO:0000256" key="3">
    <source>
        <dbReference type="ARBA" id="ARBA00012406"/>
    </source>
</evidence>
<evidence type="ECO:0000256" key="16">
    <source>
        <dbReference type="SAM" id="MobiDB-lite"/>
    </source>
</evidence>
<evidence type="ECO:0000256" key="8">
    <source>
        <dbReference type="ARBA" id="ARBA00022741"/>
    </source>
</evidence>
<dbReference type="InterPro" id="IPR011009">
    <property type="entry name" value="Kinase-like_dom_sf"/>
</dbReference>
<dbReference type="FunFam" id="3.30.200.20:FF:000085">
    <property type="entry name" value="Mitogen-activated protein kinase kinase kinase"/>
    <property type="match status" value="1"/>
</dbReference>
<feature type="region of interest" description="Disordered" evidence="16">
    <location>
        <begin position="864"/>
        <end position="889"/>
    </location>
</feature>
<dbReference type="GO" id="GO:0043065">
    <property type="term" value="P:positive regulation of apoptotic process"/>
    <property type="evidence" value="ECO:0007669"/>
    <property type="project" value="TreeGrafter"/>
</dbReference>
<evidence type="ECO:0000256" key="13">
    <source>
        <dbReference type="PROSITE-ProRule" id="PRU00192"/>
    </source>
</evidence>
<dbReference type="Gene3D" id="2.30.30.40">
    <property type="entry name" value="SH3 Domains"/>
    <property type="match status" value="1"/>
</dbReference>
<feature type="region of interest" description="Disordered" evidence="16">
    <location>
        <begin position="552"/>
        <end position="571"/>
    </location>
</feature>
<feature type="region of interest" description="Disordered" evidence="16">
    <location>
        <begin position="661"/>
        <end position="711"/>
    </location>
</feature>
<evidence type="ECO:0000259" key="18">
    <source>
        <dbReference type="PROSITE" id="PS50011"/>
    </source>
</evidence>
<dbReference type="Gene3D" id="1.10.510.10">
    <property type="entry name" value="Transferase(Phosphotransferase) domain 1"/>
    <property type="match status" value="1"/>
</dbReference>
<dbReference type="PANTHER" id="PTHR44329:SF39">
    <property type="entry name" value="MITOGEN-ACTIVATED PROTEIN KINASE KINASE KINASE 10"/>
    <property type="match status" value="1"/>
</dbReference>
<evidence type="ECO:0000256" key="14">
    <source>
        <dbReference type="PROSITE-ProRule" id="PRU10141"/>
    </source>
</evidence>
<dbReference type="InterPro" id="IPR001245">
    <property type="entry name" value="Ser-Thr/Tyr_kinase_cat_dom"/>
</dbReference>
<feature type="compositionally biased region" description="Basic and acidic residues" evidence="16">
    <location>
        <begin position="535"/>
        <end position="544"/>
    </location>
</feature>
<feature type="compositionally biased region" description="Basic and acidic residues" evidence="16">
    <location>
        <begin position="667"/>
        <end position="677"/>
    </location>
</feature>
<dbReference type="PROSITE" id="PS50011">
    <property type="entry name" value="PROTEIN_KINASE_DOM"/>
    <property type="match status" value="1"/>
</dbReference>
<dbReference type="InterPro" id="IPR035779">
    <property type="entry name" value="MLK1-3_SH3"/>
</dbReference>
<feature type="region of interest" description="Disordered" evidence="16">
    <location>
        <begin position="522"/>
        <end position="544"/>
    </location>
</feature>
<evidence type="ECO:0000256" key="5">
    <source>
        <dbReference type="ARBA" id="ARBA00022527"/>
    </source>
</evidence>
<dbReference type="PROSITE" id="PS00107">
    <property type="entry name" value="PROTEIN_KINASE_ATP"/>
    <property type="match status" value="1"/>
</dbReference>
<protein>
    <recommendedName>
        <fullName evidence="3">mitogen-activated protein kinase kinase kinase</fullName>
        <ecNumber evidence="3">2.7.11.25</ecNumber>
    </recommendedName>
</protein>
<proteinExistence type="inferred from homology"/>
<keyword evidence="5" id="KW-0723">Serine/threonine-protein kinase</keyword>
<dbReference type="CDD" id="cd12059">
    <property type="entry name" value="SH3_MLK1-3"/>
    <property type="match status" value="1"/>
</dbReference>
<evidence type="ECO:0000256" key="2">
    <source>
        <dbReference type="ARBA" id="ARBA00006529"/>
    </source>
</evidence>
<accession>A0A4W4G9W6</accession>
<dbReference type="FunFam" id="1.10.510.10:FF:000076">
    <property type="entry name" value="Mitogen-activated protein kinase kinase kinase"/>
    <property type="match status" value="1"/>
</dbReference>
<comment type="catalytic activity">
    <reaction evidence="11">
        <text>L-threonyl-[protein] + ATP = O-phospho-L-threonyl-[protein] + ADP + H(+)</text>
        <dbReference type="Rhea" id="RHEA:46608"/>
        <dbReference type="Rhea" id="RHEA-COMP:11060"/>
        <dbReference type="Rhea" id="RHEA-COMP:11605"/>
        <dbReference type="ChEBI" id="CHEBI:15378"/>
        <dbReference type="ChEBI" id="CHEBI:30013"/>
        <dbReference type="ChEBI" id="CHEBI:30616"/>
        <dbReference type="ChEBI" id="CHEBI:61977"/>
        <dbReference type="ChEBI" id="CHEBI:456216"/>
        <dbReference type="EC" id="2.7.11.25"/>
    </reaction>
</comment>
<dbReference type="InterPro" id="IPR008271">
    <property type="entry name" value="Ser/Thr_kinase_AS"/>
</dbReference>
<dbReference type="InterPro" id="IPR051681">
    <property type="entry name" value="Ser/Thr_Kinases-Pseudokinases"/>
</dbReference>
<keyword evidence="9" id="KW-0418">Kinase</keyword>
<keyword evidence="4 13" id="KW-0728">SH3 domain</keyword>
<reference evidence="19" key="5">
    <citation type="submission" date="2025-09" db="UniProtKB">
        <authorList>
            <consortium name="Ensembl"/>
        </authorList>
    </citation>
    <scope>IDENTIFICATION</scope>
</reference>
<evidence type="ECO:0000313" key="20">
    <source>
        <dbReference type="Proteomes" id="UP000314983"/>
    </source>
</evidence>
<name>A0A4W4G9W6_ELEEL</name>
<feature type="region of interest" description="Disordered" evidence="16">
    <location>
        <begin position="594"/>
        <end position="625"/>
    </location>
</feature>
<dbReference type="GO" id="GO:0106310">
    <property type="term" value="F:protein serine kinase activity"/>
    <property type="evidence" value="ECO:0007669"/>
    <property type="project" value="RHEA"/>
</dbReference>
<dbReference type="PANTHER" id="PTHR44329">
    <property type="entry name" value="SERINE/THREONINE-PROTEIN KINASE TNNI3K-RELATED"/>
    <property type="match status" value="1"/>
</dbReference>
<feature type="compositionally biased region" description="Low complexity" evidence="16">
    <location>
        <begin position="687"/>
        <end position="700"/>
    </location>
</feature>
<evidence type="ECO:0000256" key="7">
    <source>
        <dbReference type="ARBA" id="ARBA00022737"/>
    </source>
</evidence>
<dbReference type="Gene3D" id="3.30.200.20">
    <property type="entry name" value="Phosphorylase Kinase, domain 1"/>
    <property type="match status" value="1"/>
</dbReference>
<comment type="similarity">
    <text evidence="2">Belongs to the protein kinase superfamily. STE Ser/Thr protein kinase family. MAP kinase kinase kinase subfamily.</text>
</comment>
<dbReference type="SMART" id="SM00326">
    <property type="entry name" value="SH3"/>
    <property type="match status" value="1"/>
</dbReference>
<evidence type="ECO:0000313" key="19">
    <source>
        <dbReference type="Ensembl" id="ENSEEEP00000033318.2"/>
    </source>
</evidence>
<dbReference type="SUPFAM" id="SSF56112">
    <property type="entry name" value="Protein kinase-like (PK-like)"/>
    <property type="match status" value="1"/>
</dbReference>
<dbReference type="GO" id="GO:0004706">
    <property type="term" value="F:JUN kinase kinase kinase activity"/>
    <property type="evidence" value="ECO:0007669"/>
    <property type="project" value="TreeGrafter"/>
</dbReference>
<dbReference type="InterPro" id="IPR036028">
    <property type="entry name" value="SH3-like_dom_sf"/>
</dbReference>
<dbReference type="Ensembl" id="ENSEEET00000033712.2">
    <property type="protein sequence ID" value="ENSEEEP00000033318.2"/>
    <property type="gene ID" value="ENSEEEG00000015820.2"/>
</dbReference>
<dbReference type="InterPro" id="IPR017441">
    <property type="entry name" value="Protein_kinase_ATP_BS"/>
</dbReference>
<dbReference type="SMART" id="SM00220">
    <property type="entry name" value="S_TKc"/>
    <property type="match status" value="1"/>
</dbReference>
<keyword evidence="15" id="KW-0175">Coiled coil</keyword>
<feature type="binding site" evidence="14">
    <location>
        <position position="145"/>
    </location>
    <ligand>
        <name>ATP</name>
        <dbReference type="ChEBI" id="CHEBI:30616"/>
    </ligand>
</feature>
<keyword evidence="10 14" id="KW-0067">ATP-binding</keyword>
<dbReference type="PRINTS" id="PR00452">
    <property type="entry name" value="SH3DOMAIN"/>
</dbReference>
<keyword evidence="20" id="KW-1185">Reference proteome</keyword>
<feature type="compositionally biased region" description="Low complexity" evidence="16">
    <location>
        <begin position="822"/>
        <end position="846"/>
    </location>
</feature>
<evidence type="ECO:0000256" key="6">
    <source>
        <dbReference type="ARBA" id="ARBA00022679"/>
    </source>
</evidence>
<dbReference type="EC" id="2.7.11.25" evidence="3"/>
<evidence type="ECO:0000256" key="11">
    <source>
        <dbReference type="ARBA" id="ARBA00047559"/>
    </source>
</evidence>
<feature type="domain" description="SH3" evidence="17">
    <location>
        <begin position="32"/>
        <end position="96"/>
    </location>
</feature>
<reference evidence="19" key="3">
    <citation type="submission" date="2020-05" db="EMBL/GenBank/DDBJ databases">
        <title>Electrophorus electricus (electric eel) genome, fEleEle1, primary haplotype.</title>
        <authorList>
            <person name="Myers G."/>
            <person name="Meyer A."/>
            <person name="Fedrigo O."/>
            <person name="Formenti G."/>
            <person name="Rhie A."/>
            <person name="Tracey A."/>
            <person name="Sims Y."/>
            <person name="Jarvis E.D."/>
        </authorList>
    </citation>
    <scope>NUCLEOTIDE SEQUENCE [LARGE SCALE GENOMIC DNA]</scope>
</reference>
<keyword evidence="7" id="KW-0677">Repeat</keyword>
<gene>
    <name evidence="19" type="primary">MAP3K10</name>
</gene>
<dbReference type="GeneTree" id="ENSGT00940000160518"/>
<evidence type="ECO:0000259" key="17">
    <source>
        <dbReference type="PROSITE" id="PS50002"/>
    </source>
</evidence>
<comment type="cofactor">
    <cofactor evidence="1">
        <name>Mg(2+)</name>
        <dbReference type="ChEBI" id="CHEBI:18420"/>
    </cofactor>
</comment>
<dbReference type="Pfam" id="PF00018">
    <property type="entry name" value="SH3_1"/>
    <property type="match status" value="1"/>
</dbReference>
<dbReference type="GO" id="GO:0005524">
    <property type="term" value="F:ATP binding"/>
    <property type="evidence" value="ECO:0007669"/>
    <property type="project" value="UniProtKB-UniRule"/>
</dbReference>
<reference evidence="20" key="1">
    <citation type="journal article" date="2014" name="Science">
        <title>Nonhuman genetics. Genomic basis for the convergent evolution of electric organs.</title>
        <authorList>
            <person name="Gallant J.R."/>
            <person name="Traeger L.L."/>
            <person name="Volkening J.D."/>
            <person name="Moffett H."/>
            <person name="Chen P.H."/>
            <person name="Novina C.D."/>
            <person name="Phillips G.N.Jr."/>
            <person name="Anand R."/>
            <person name="Wells G.B."/>
            <person name="Pinch M."/>
            <person name="Guth R."/>
            <person name="Unguez G.A."/>
            <person name="Albert J.S."/>
            <person name="Zakon H.H."/>
            <person name="Samanta M.P."/>
            <person name="Sussman M.R."/>
        </authorList>
    </citation>
    <scope>NUCLEOTIDE SEQUENCE [LARGE SCALE GENOMIC DNA]</scope>
</reference>
<evidence type="ECO:0000256" key="4">
    <source>
        <dbReference type="ARBA" id="ARBA00022443"/>
    </source>
</evidence>
<evidence type="ECO:0000256" key="12">
    <source>
        <dbReference type="ARBA" id="ARBA00048329"/>
    </source>
</evidence>
<evidence type="ECO:0000256" key="9">
    <source>
        <dbReference type="ARBA" id="ARBA00022777"/>
    </source>
</evidence>
<reference evidence="19" key="4">
    <citation type="submission" date="2025-08" db="UniProtKB">
        <authorList>
            <consortium name="Ensembl"/>
        </authorList>
    </citation>
    <scope>IDENTIFICATION</scope>
</reference>
<keyword evidence="6" id="KW-0808">Transferase</keyword>
<dbReference type="Pfam" id="PF07714">
    <property type="entry name" value="PK_Tyr_Ser-Thr"/>
    <property type="match status" value="1"/>
</dbReference>
<organism evidence="19 20">
    <name type="scientific">Electrophorus electricus</name>
    <name type="common">Electric eel</name>
    <name type="synonym">Gymnotus electricus</name>
    <dbReference type="NCBI Taxonomy" id="8005"/>
    <lineage>
        <taxon>Eukaryota</taxon>
        <taxon>Metazoa</taxon>
        <taxon>Chordata</taxon>
        <taxon>Craniata</taxon>
        <taxon>Vertebrata</taxon>
        <taxon>Euteleostomi</taxon>
        <taxon>Actinopterygii</taxon>
        <taxon>Neopterygii</taxon>
        <taxon>Teleostei</taxon>
        <taxon>Ostariophysi</taxon>
        <taxon>Gymnotiformes</taxon>
        <taxon>Gymnotoidei</taxon>
        <taxon>Gymnotidae</taxon>
        <taxon>Electrophorus</taxon>
    </lineage>
</organism>
<dbReference type="AlphaFoldDB" id="A0A4W4G9W6"/>
<dbReference type="InterPro" id="IPR000719">
    <property type="entry name" value="Prot_kinase_dom"/>
</dbReference>
<feature type="region of interest" description="Disordered" evidence="16">
    <location>
        <begin position="733"/>
        <end position="847"/>
    </location>
</feature>
<dbReference type="SUPFAM" id="SSF50044">
    <property type="entry name" value="SH3-domain"/>
    <property type="match status" value="1"/>
</dbReference>
<evidence type="ECO:0000256" key="1">
    <source>
        <dbReference type="ARBA" id="ARBA00001946"/>
    </source>
</evidence>
<reference evidence="20" key="2">
    <citation type="journal article" date="2017" name="Sci. Adv.">
        <title>A tail of two voltages: Proteomic comparison of the three electric organs of the electric eel.</title>
        <authorList>
            <person name="Traeger L.L."/>
            <person name="Sabat G."/>
            <person name="Barrett-Wilt G.A."/>
            <person name="Wells G.B."/>
            <person name="Sussman M.R."/>
        </authorList>
    </citation>
    <scope>NUCLEOTIDE SEQUENCE [LARGE SCALE GENOMIC DNA]</scope>
</reference>
<feature type="compositionally biased region" description="Basic and acidic residues" evidence="16">
    <location>
        <begin position="594"/>
        <end position="605"/>
    </location>
</feature>
<dbReference type="InterPro" id="IPR001452">
    <property type="entry name" value="SH3_domain"/>
</dbReference>
<comment type="catalytic activity">
    <reaction evidence="12">
        <text>L-seryl-[protein] + ATP = O-phospho-L-seryl-[protein] + ADP + H(+)</text>
        <dbReference type="Rhea" id="RHEA:17989"/>
        <dbReference type="Rhea" id="RHEA-COMP:9863"/>
        <dbReference type="Rhea" id="RHEA-COMP:11604"/>
        <dbReference type="ChEBI" id="CHEBI:15378"/>
        <dbReference type="ChEBI" id="CHEBI:29999"/>
        <dbReference type="ChEBI" id="CHEBI:30616"/>
        <dbReference type="ChEBI" id="CHEBI:83421"/>
        <dbReference type="ChEBI" id="CHEBI:456216"/>
        <dbReference type="EC" id="2.7.11.25"/>
    </reaction>
</comment>
<keyword evidence="8 14" id="KW-0547">Nucleotide-binding</keyword>
<dbReference type="FunFam" id="2.30.30.40:FF:000079">
    <property type="entry name" value="Mitogen-activated protein kinase kinase kinase"/>
    <property type="match status" value="1"/>
</dbReference>
<dbReference type="PRINTS" id="PR00109">
    <property type="entry name" value="TYRKINASE"/>
</dbReference>
<evidence type="ECO:0000256" key="15">
    <source>
        <dbReference type="SAM" id="Coils"/>
    </source>
</evidence>
<dbReference type="Proteomes" id="UP000314983">
    <property type="component" value="Chromosome 4"/>
</dbReference>
<feature type="coiled-coil region" evidence="15">
    <location>
        <begin position="397"/>
        <end position="449"/>
    </location>
</feature>
<feature type="domain" description="Protein kinase" evidence="18">
    <location>
        <begin position="118"/>
        <end position="386"/>
    </location>
</feature>
<dbReference type="PROSITE" id="PS50002">
    <property type="entry name" value="SH3"/>
    <property type="match status" value="1"/>
</dbReference>
<evidence type="ECO:0000256" key="10">
    <source>
        <dbReference type="ARBA" id="ARBA00022840"/>
    </source>
</evidence>